<proteinExistence type="predicted"/>
<dbReference type="AlphaFoldDB" id="A0A1V4H6Z7"/>
<dbReference type="RefSeq" id="WP_079421280.1">
    <property type="nucleotide sequence ID" value="NZ_MBTG01000072.1"/>
</dbReference>
<dbReference type="EMBL" id="MBTG01000072">
    <property type="protein sequence ID" value="OPH46956.1"/>
    <property type="molecule type" value="Genomic_DNA"/>
</dbReference>
<organism evidence="1 2">
    <name type="scientific">Paenibacillus ferrarius</name>
    <dbReference type="NCBI Taxonomy" id="1469647"/>
    <lineage>
        <taxon>Bacteria</taxon>
        <taxon>Bacillati</taxon>
        <taxon>Bacillota</taxon>
        <taxon>Bacilli</taxon>
        <taxon>Bacillales</taxon>
        <taxon>Paenibacillaceae</taxon>
        <taxon>Paenibacillus</taxon>
    </lineage>
</organism>
<sequence length="198" mass="23623">MGTIIWREEWKRPYESIWSVIENIKISNSISGSDLIHYLNDNKTDKTRSVRNVNKLSEEALDKLKELTNIDFLAIKNTMLKLSKLERNNPLHYFHTHLCYCEKCIHHNYHSYLHQYKLIDVCPFHVTKLQTKCKDCKKDIYHYNIAQAIPFTCKCGYQLYQTIDEPTWRNLSTFEPVLNISIKHDNYTLSENLQECYQ</sequence>
<evidence type="ECO:0000313" key="2">
    <source>
        <dbReference type="Proteomes" id="UP000190626"/>
    </source>
</evidence>
<comment type="caution">
    <text evidence="1">The sequence shown here is derived from an EMBL/GenBank/DDBJ whole genome shotgun (WGS) entry which is preliminary data.</text>
</comment>
<accession>A0A1V4H6Z7</accession>
<keyword evidence="2" id="KW-1185">Reference proteome</keyword>
<evidence type="ECO:0008006" key="3">
    <source>
        <dbReference type="Google" id="ProtNLM"/>
    </source>
</evidence>
<dbReference type="Proteomes" id="UP000190626">
    <property type="component" value="Unassembled WGS sequence"/>
</dbReference>
<name>A0A1V4H6Z7_9BACL</name>
<dbReference type="OrthoDB" id="2543325at2"/>
<protein>
    <recommendedName>
        <fullName evidence="3">TniQ family protein</fullName>
    </recommendedName>
</protein>
<reference evidence="2" key="1">
    <citation type="submission" date="2016-07" db="EMBL/GenBank/DDBJ databases">
        <authorList>
            <person name="Florea S."/>
            <person name="Webb J.S."/>
            <person name="Jaromczyk J."/>
            <person name="Schardl C.L."/>
        </authorList>
    </citation>
    <scope>NUCLEOTIDE SEQUENCE [LARGE SCALE GENOMIC DNA]</scope>
    <source>
        <strain evidence="2">CY1</strain>
    </source>
</reference>
<gene>
    <name evidence="1" type="ORF">BC351_13630</name>
</gene>
<evidence type="ECO:0000313" key="1">
    <source>
        <dbReference type="EMBL" id="OPH46956.1"/>
    </source>
</evidence>